<dbReference type="EMBL" id="JARKIE010000058">
    <property type="protein sequence ID" value="KAJ7691449.1"/>
    <property type="molecule type" value="Genomic_DNA"/>
</dbReference>
<evidence type="ECO:0000256" key="1">
    <source>
        <dbReference type="SAM" id="Phobius"/>
    </source>
</evidence>
<proteinExistence type="predicted"/>
<feature type="transmembrane region" description="Helical" evidence="1">
    <location>
        <begin position="70"/>
        <end position="91"/>
    </location>
</feature>
<keyword evidence="1" id="KW-0812">Transmembrane</keyword>
<keyword evidence="3" id="KW-1185">Reference proteome</keyword>
<gene>
    <name evidence="2" type="ORF">B0H17DRAFT_1133756</name>
</gene>
<organism evidence="2 3">
    <name type="scientific">Mycena rosella</name>
    <name type="common">Pink bonnet</name>
    <name type="synonym">Agaricus rosellus</name>
    <dbReference type="NCBI Taxonomy" id="1033263"/>
    <lineage>
        <taxon>Eukaryota</taxon>
        <taxon>Fungi</taxon>
        <taxon>Dikarya</taxon>
        <taxon>Basidiomycota</taxon>
        <taxon>Agaricomycotina</taxon>
        <taxon>Agaricomycetes</taxon>
        <taxon>Agaricomycetidae</taxon>
        <taxon>Agaricales</taxon>
        <taxon>Marasmiineae</taxon>
        <taxon>Mycenaceae</taxon>
        <taxon>Mycena</taxon>
    </lineage>
</organism>
<reference evidence="2" key="1">
    <citation type="submission" date="2023-03" db="EMBL/GenBank/DDBJ databases">
        <title>Massive genome expansion in bonnet fungi (Mycena s.s.) driven by repeated elements and novel gene families across ecological guilds.</title>
        <authorList>
            <consortium name="Lawrence Berkeley National Laboratory"/>
            <person name="Harder C.B."/>
            <person name="Miyauchi S."/>
            <person name="Viragh M."/>
            <person name="Kuo A."/>
            <person name="Thoen E."/>
            <person name="Andreopoulos B."/>
            <person name="Lu D."/>
            <person name="Skrede I."/>
            <person name="Drula E."/>
            <person name="Henrissat B."/>
            <person name="Morin E."/>
            <person name="Kohler A."/>
            <person name="Barry K."/>
            <person name="LaButti K."/>
            <person name="Morin E."/>
            <person name="Salamov A."/>
            <person name="Lipzen A."/>
            <person name="Mereny Z."/>
            <person name="Hegedus B."/>
            <person name="Baldrian P."/>
            <person name="Stursova M."/>
            <person name="Weitz H."/>
            <person name="Taylor A."/>
            <person name="Grigoriev I.V."/>
            <person name="Nagy L.G."/>
            <person name="Martin F."/>
            <person name="Kauserud H."/>
        </authorList>
    </citation>
    <scope>NUCLEOTIDE SEQUENCE</scope>
    <source>
        <strain evidence="2">CBHHK067</strain>
    </source>
</reference>
<protein>
    <submittedName>
        <fullName evidence="2">Uncharacterized protein</fullName>
    </submittedName>
</protein>
<keyword evidence="1" id="KW-0472">Membrane</keyword>
<evidence type="ECO:0000313" key="3">
    <source>
        <dbReference type="Proteomes" id="UP001221757"/>
    </source>
</evidence>
<comment type="caution">
    <text evidence="2">The sequence shown here is derived from an EMBL/GenBank/DDBJ whole genome shotgun (WGS) entry which is preliminary data.</text>
</comment>
<name>A0AAD7GF17_MYCRO</name>
<sequence length="124" mass="13809">MAVEHGPPISDSPTYRADRHISAIRTKPPSFWHGGVRNLALFSANIYDAAGILSVRTGVENPMLLYLKDVWIPLIALKHLYACCYLLFRVLSPSHQMFSRLAHLEIRVVGVAQKFLSKGAVPGR</sequence>
<dbReference type="Proteomes" id="UP001221757">
    <property type="component" value="Unassembled WGS sequence"/>
</dbReference>
<evidence type="ECO:0000313" key="2">
    <source>
        <dbReference type="EMBL" id="KAJ7691449.1"/>
    </source>
</evidence>
<dbReference type="AlphaFoldDB" id="A0AAD7GF17"/>
<keyword evidence="1" id="KW-1133">Transmembrane helix</keyword>
<accession>A0AAD7GF17</accession>